<dbReference type="GO" id="GO:0009451">
    <property type="term" value="P:RNA modification"/>
    <property type="evidence" value="ECO:0007669"/>
    <property type="project" value="InterPro"/>
</dbReference>
<dbReference type="EMBL" id="AMZH03025652">
    <property type="protein sequence ID" value="RRT35059.1"/>
    <property type="molecule type" value="Genomic_DNA"/>
</dbReference>
<dbReference type="AlphaFoldDB" id="A0A426X6G5"/>
<evidence type="ECO:0000313" key="4">
    <source>
        <dbReference type="Proteomes" id="UP000287651"/>
    </source>
</evidence>
<reference evidence="3 4" key="1">
    <citation type="journal article" date="2014" name="Agronomy (Basel)">
        <title>A Draft Genome Sequence for Ensete ventricosum, the Drought-Tolerant Tree Against Hunger.</title>
        <authorList>
            <person name="Harrison J."/>
            <person name="Moore K.A."/>
            <person name="Paszkiewicz K."/>
            <person name="Jones T."/>
            <person name="Grant M."/>
            <person name="Ambacheew D."/>
            <person name="Muzemil S."/>
            <person name="Studholme D.J."/>
        </authorList>
    </citation>
    <scope>NUCLEOTIDE SEQUENCE [LARGE SCALE GENOMIC DNA]</scope>
</reference>
<dbReference type="Pfam" id="PF13041">
    <property type="entry name" value="PPR_2"/>
    <property type="match status" value="3"/>
</dbReference>
<dbReference type="FunFam" id="1.25.40.10:FF:000381">
    <property type="entry name" value="Pentatricopeptide repeat-containing protein"/>
    <property type="match status" value="1"/>
</dbReference>
<dbReference type="InterPro" id="IPR011990">
    <property type="entry name" value="TPR-like_helical_dom_sf"/>
</dbReference>
<gene>
    <name evidence="3" type="ORF">B296_00031265</name>
</gene>
<proteinExistence type="predicted"/>
<evidence type="ECO:0008006" key="5">
    <source>
        <dbReference type="Google" id="ProtNLM"/>
    </source>
</evidence>
<dbReference type="NCBIfam" id="TIGR00756">
    <property type="entry name" value="PPR"/>
    <property type="match status" value="7"/>
</dbReference>
<feature type="non-terminal residue" evidence="3">
    <location>
        <position position="1"/>
    </location>
</feature>
<feature type="repeat" description="PPR" evidence="2">
    <location>
        <begin position="542"/>
        <end position="576"/>
    </location>
</feature>
<dbReference type="Gene3D" id="1.25.40.10">
    <property type="entry name" value="Tetratricopeptide repeat domain"/>
    <property type="match status" value="5"/>
</dbReference>
<dbReference type="Pfam" id="PF01535">
    <property type="entry name" value="PPR"/>
    <property type="match status" value="5"/>
</dbReference>
<dbReference type="FunFam" id="1.25.40.10:FF:000344">
    <property type="entry name" value="Pentatricopeptide repeat-containing protein"/>
    <property type="match status" value="1"/>
</dbReference>
<dbReference type="PANTHER" id="PTHR47926:SF493">
    <property type="entry name" value="PENTATRICOPEPTIDE REPEAT-CONTAINING PROTEIN"/>
    <property type="match status" value="1"/>
</dbReference>
<feature type="repeat" description="PPR" evidence="2">
    <location>
        <begin position="308"/>
        <end position="342"/>
    </location>
</feature>
<name>A0A426X6G5_ENSVE</name>
<feature type="repeat" description="PPR" evidence="2">
    <location>
        <begin position="206"/>
        <end position="240"/>
    </location>
</feature>
<evidence type="ECO:0000313" key="3">
    <source>
        <dbReference type="EMBL" id="RRT35059.1"/>
    </source>
</evidence>
<dbReference type="PROSITE" id="PS51375">
    <property type="entry name" value="PPR"/>
    <property type="match status" value="6"/>
</dbReference>
<keyword evidence="1" id="KW-0677">Repeat</keyword>
<dbReference type="GO" id="GO:0003723">
    <property type="term" value="F:RNA binding"/>
    <property type="evidence" value="ECO:0007669"/>
    <property type="project" value="InterPro"/>
</dbReference>
<organism evidence="3 4">
    <name type="scientific">Ensete ventricosum</name>
    <name type="common">Abyssinian banana</name>
    <name type="synonym">Musa ensete</name>
    <dbReference type="NCBI Taxonomy" id="4639"/>
    <lineage>
        <taxon>Eukaryota</taxon>
        <taxon>Viridiplantae</taxon>
        <taxon>Streptophyta</taxon>
        <taxon>Embryophyta</taxon>
        <taxon>Tracheophyta</taxon>
        <taxon>Spermatophyta</taxon>
        <taxon>Magnoliopsida</taxon>
        <taxon>Liliopsida</taxon>
        <taxon>Zingiberales</taxon>
        <taxon>Musaceae</taxon>
        <taxon>Ensete</taxon>
    </lineage>
</organism>
<dbReference type="Proteomes" id="UP000287651">
    <property type="component" value="Unassembled WGS sequence"/>
</dbReference>
<sequence length="687" mass="74823">IPHTQSGVAWRGVARLVIEEESATWMYGSFFTHLSTNQCLPLLQSLIRSRSSRLGAQLHALFISSGVLSSAPGRGIVLSKLVVLYSLSGQPSRARQLFDRIPHRTPFLWNALIRGHAQSGLPLDALRLFARMVSSGLSPDYFTYPFALKACADLSLHRLGAQVHGKSLASGFDADGYVQNCLIAMYMRCGDTKAATKVFDLMTARSIVSWNTVIAGCCRNGFAREALGVFDRMMDAGVGVDEATVVSVLPACAHLKDLRRGRLVRKLVEERGLDAGSWVRNSLIDMYAKCGCLEEARKVFEGGERERDVVAWTGMIGAYALHGRESEALALSRQMQSVGVRPNPVTVVALLSALRSVAHGKCVHGWCVRLHLESDIIVETSLIDMYAKCSSTDMWLRVFSSGSRRTGTWNAVISGCCRRKGRAGDAIKYYRQMLAEGVRPDFATVLSLLPAYAESADSKQADNLHGCLIGMGFTAGVEVVTGLIDMYGKAGKLDVAWQLFSGLQVKDLVSWSAIIAGYGMHGHAKTAIGLFHRMLDSGVAPSEVTFTSMIYSCSHAGLVDEGLQLFDKLSKNAHGVKPNADHYACVVDLLGRAGRLREAYQLIAGMPFEPNHAVWGALLGACVIHENLELGELAAMRLFEIEPDNTGNYVLLGNIYAAVGRWEEVERVRSMMVRRGLRKAPGCSSSG</sequence>
<evidence type="ECO:0000256" key="2">
    <source>
        <dbReference type="PROSITE-ProRule" id="PRU00708"/>
    </source>
</evidence>
<dbReference type="InterPro" id="IPR046960">
    <property type="entry name" value="PPR_At4g14850-like_plant"/>
</dbReference>
<evidence type="ECO:0000256" key="1">
    <source>
        <dbReference type="ARBA" id="ARBA00022737"/>
    </source>
</evidence>
<comment type="caution">
    <text evidence="3">The sequence shown here is derived from an EMBL/GenBank/DDBJ whole genome shotgun (WGS) entry which is preliminary data.</text>
</comment>
<feature type="repeat" description="PPR" evidence="2">
    <location>
        <begin position="105"/>
        <end position="139"/>
    </location>
</feature>
<dbReference type="Pfam" id="PF20431">
    <property type="entry name" value="E_motif"/>
    <property type="match status" value="1"/>
</dbReference>
<accession>A0A426X6G5</accession>
<protein>
    <recommendedName>
        <fullName evidence="5">Pentacotripeptide-repeat region of PRORP domain-containing protein</fullName>
    </recommendedName>
</protein>
<dbReference type="InterPro" id="IPR002885">
    <property type="entry name" value="PPR_rpt"/>
</dbReference>
<feature type="repeat" description="PPR" evidence="2">
    <location>
        <begin position="405"/>
        <end position="440"/>
    </location>
</feature>
<dbReference type="PANTHER" id="PTHR47926">
    <property type="entry name" value="PENTATRICOPEPTIDE REPEAT-CONTAINING PROTEIN"/>
    <property type="match status" value="1"/>
</dbReference>
<dbReference type="InterPro" id="IPR046848">
    <property type="entry name" value="E_motif"/>
</dbReference>
<feature type="repeat" description="PPR" evidence="2">
    <location>
        <begin position="507"/>
        <end position="541"/>
    </location>
</feature>
<dbReference type="FunFam" id="1.25.40.10:FF:000090">
    <property type="entry name" value="Pentatricopeptide repeat-containing protein, chloroplastic"/>
    <property type="match status" value="1"/>
</dbReference>